<dbReference type="SUPFAM" id="SSF49899">
    <property type="entry name" value="Concanavalin A-like lectins/glucanases"/>
    <property type="match status" value="1"/>
</dbReference>
<dbReference type="PANTHER" id="PTHR12245:SF11">
    <property type="entry name" value="PROTEIN GUSTAVUS"/>
    <property type="match status" value="1"/>
</dbReference>
<sequence>MPSTSIFVGDRVNMGSVYSIASSHSSHHHKTHAIQTLTALNGHQIQLIHSLQPQAILAEDIIPAESTVLLTLLELHVKSSNNANLSDSSCDGELQEAVMPKQEKVYHAAVVRLVNLRRRQRAESMENSSSSPDSDTSEQAHHPTFIPGPTQWTKTSSQSAKQRSNGQVNRSSSSQAHSRVLPTSTNPFQSLNSTPNNQEEDQDTLQAEYRQLHSEVERIGTSNSSSTPLSQQQRRRRILTPLSSNFSLHREQARGDWATEHLSGENSSPRGSSSPPQSTERHRRPPINIARGLIDLARGQNHSNPRAQQQRRIIHAKLQSSKASASRSISPAHPLNFAHFDEAMHPYKFDVVLQMPLPSREEMERHAWNPDDRSLNIYVKEEDRLTLHRHPVAQSTDCIRGKIGYTRGFHVWQLVWPVGQRGTHPLVGVATKECALHATGYNALIGSNTESYGWDMVQNKCYHDSNNTKGWTYPTHPSSSSIDDSAQTSDKFYCILDMDEGYMAFATSKQYLGVAFRGLKGKKLYPIVSAVWGHCEITIRYMGGLDPEPRQLMDVCRRTIRLQMGKTRLDRIHELNLPPALMHYLLYKS</sequence>
<reference evidence="8" key="1">
    <citation type="submission" date="2022-11" db="UniProtKB">
        <authorList>
            <consortium name="WormBaseParasite"/>
        </authorList>
    </citation>
    <scope>IDENTIFICATION</scope>
</reference>
<dbReference type="GO" id="GO:0043161">
    <property type="term" value="P:proteasome-mediated ubiquitin-dependent protein catabolic process"/>
    <property type="evidence" value="ECO:0007669"/>
    <property type="project" value="TreeGrafter"/>
</dbReference>
<dbReference type="FunFam" id="1.10.750.20:FF:000001">
    <property type="entry name" value="Ankyrin repeat and SOCS box containing 1"/>
    <property type="match status" value="1"/>
</dbReference>
<keyword evidence="7" id="KW-1185">Reference proteome</keyword>
<evidence type="ECO:0000313" key="7">
    <source>
        <dbReference type="Proteomes" id="UP000887574"/>
    </source>
</evidence>
<dbReference type="InterPro" id="IPR001870">
    <property type="entry name" value="B30.2/SPRY"/>
</dbReference>
<protein>
    <submittedName>
        <fullName evidence="8">Uncharacterized protein</fullName>
    </submittedName>
</protein>
<evidence type="ECO:0000256" key="4">
    <source>
        <dbReference type="SAM" id="MobiDB-lite"/>
    </source>
</evidence>
<dbReference type="GO" id="GO:0005737">
    <property type="term" value="C:cytoplasm"/>
    <property type="evidence" value="ECO:0007669"/>
    <property type="project" value="UniProtKB-SubCell"/>
</dbReference>
<feature type="compositionally biased region" description="Low complexity" evidence="4">
    <location>
        <begin position="267"/>
        <end position="278"/>
    </location>
</feature>
<dbReference type="GO" id="GO:0019005">
    <property type="term" value="C:SCF ubiquitin ligase complex"/>
    <property type="evidence" value="ECO:0007669"/>
    <property type="project" value="TreeGrafter"/>
</dbReference>
<dbReference type="PROSITE" id="PS50225">
    <property type="entry name" value="SOCS"/>
    <property type="match status" value="1"/>
</dbReference>
<dbReference type="Proteomes" id="UP000887574">
    <property type="component" value="Unplaced"/>
</dbReference>
<feature type="compositionally biased region" description="Basic and acidic residues" evidence="4">
    <location>
        <begin position="248"/>
        <end position="263"/>
    </location>
</feature>
<evidence type="ECO:0000256" key="1">
    <source>
        <dbReference type="ARBA" id="ARBA00004496"/>
    </source>
</evidence>
<feature type="compositionally biased region" description="Polar residues" evidence="4">
    <location>
        <begin position="220"/>
        <end position="232"/>
    </location>
</feature>
<feature type="compositionally biased region" description="Low complexity" evidence="4">
    <location>
        <begin position="125"/>
        <end position="134"/>
    </location>
</feature>
<dbReference type="FunFam" id="2.60.120.920:FF:000007">
    <property type="entry name" value="SPRY domain-containing SOCS box protein 1"/>
    <property type="match status" value="1"/>
</dbReference>
<dbReference type="Gene3D" id="2.60.120.920">
    <property type="match status" value="1"/>
</dbReference>
<feature type="region of interest" description="Disordered" evidence="4">
    <location>
        <begin position="240"/>
        <end position="286"/>
    </location>
</feature>
<dbReference type="InterPro" id="IPR013320">
    <property type="entry name" value="ConA-like_dom_sf"/>
</dbReference>
<name>A0A915DKF7_9BILA</name>
<comment type="subcellular location">
    <subcellularLocation>
        <location evidence="1">Cytoplasm</location>
    </subcellularLocation>
</comment>
<feature type="compositionally biased region" description="Polar residues" evidence="4">
    <location>
        <begin position="150"/>
        <end position="197"/>
    </location>
</feature>
<accession>A0A915DKF7</accession>
<dbReference type="AlphaFoldDB" id="A0A915DKF7"/>
<feature type="region of interest" description="Disordered" evidence="4">
    <location>
        <begin position="216"/>
        <end position="235"/>
    </location>
</feature>
<dbReference type="CDD" id="cd12906">
    <property type="entry name" value="SPRY_SOCS1-2-4"/>
    <property type="match status" value="1"/>
</dbReference>
<evidence type="ECO:0000259" key="5">
    <source>
        <dbReference type="PROSITE" id="PS50188"/>
    </source>
</evidence>
<feature type="region of interest" description="Disordered" evidence="4">
    <location>
        <begin position="120"/>
        <end position="203"/>
    </location>
</feature>
<dbReference type="InterPro" id="IPR001496">
    <property type="entry name" value="SOCS_box"/>
</dbReference>
<dbReference type="PANTHER" id="PTHR12245">
    <property type="entry name" value="SPRY DOMAIN CONTAINING SOCS BOX PROTEIN"/>
    <property type="match status" value="1"/>
</dbReference>
<evidence type="ECO:0000256" key="2">
    <source>
        <dbReference type="ARBA" id="ARBA00010910"/>
    </source>
</evidence>
<dbReference type="InterPro" id="IPR003877">
    <property type="entry name" value="SPRY_dom"/>
</dbReference>
<dbReference type="WBParaSite" id="jg20519">
    <property type="protein sequence ID" value="jg20519"/>
    <property type="gene ID" value="jg20519"/>
</dbReference>
<organism evidence="7 8">
    <name type="scientific">Ditylenchus dipsaci</name>
    <dbReference type="NCBI Taxonomy" id="166011"/>
    <lineage>
        <taxon>Eukaryota</taxon>
        <taxon>Metazoa</taxon>
        <taxon>Ecdysozoa</taxon>
        <taxon>Nematoda</taxon>
        <taxon>Chromadorea</taxon>
        <taxon>Rhabditida</taxon>
        <taxon>Tylenchina</taxon>
        <taxon>Tylenchomorpha</taxon>
        <taxon>Sphaerularioidea</taxon>
        <taxon>Anguinidae</taxon>
        <taxon>Anguininae</taxon>
        <taxon>Ditylenchus</taxon>
    </lineage>
</organism>
<dbReference type="SMART" id="SM00449">
    <property type="entry name" value="SPRY"/>
    <property type="match status" value="1"/>
</dbReference>
<dbReference type="Pfam" id="PF00622">
    <property type="entry name" value="SPRY"/>
    <property type="match status" value="1"/>
</dbReference>
<evidence type="ECO:0000256" key="3">
    <source>
        <dbReference type="ARBA" id="ARBA00022490"/>
    </source>
</evidence>
<keyword evidence="3" id="KW-0963">Cytoplasm</keyword>
<dbReference type="PROSITE" id="PS50188">
    <property type="entry name" value="B302_SPRY"/>
    <property type="match status" value="1"/>
</dbReference>
<evidence type="ECO:0000259" key="6">
    <source>
        <dbReference type="PROSITE" id="PS50225"/>
    </source>
</evidence>
<proteinExistence type="inferred from homology"/>
<dbReference type="Pfam" id="PF07525">
    <property type="entry name" value="SOCS_box"/>
    <property type="match status" value="1"/>
</dbReference>
<dbReference type="InterPro" id="IPR043136">
    <property type="entry name" value="B30.2/SPRY_sf"/>
</dbReference>
<dbReference type="SMART" id="SM00969">
    <property type="entry name" value="SOCS_box"/>
    <property type="match status" value="1"/>
</dbReference>
<comment type="similarity">
    <text evidence="2">Belongs to the SPSB family.</text>
</comment>
<dbReference type="InterPro" id="IPR050672">
    <property type="entry name" value="FBXO45-Fsn/SPSB_families"/>
</dbReference>
<feature type="domain" description="B30.2/SPRY" evidence="5">
    <location>
        <begin position="345"/>
        <end position="546"/>
    </location>
</feature>
<feature type="domain" description="SOCS box" evidence="6">
    <location>
        <begin position="536"/>
        <end position="589"/>
    </location>
</feature>
<evidence type="ECO:0000313" key="8">
    <source>
        <dbReference type="WBParaSite" id="jg20519"/>
    </source>
</evidence>
<dbReference type="Gene3D" id="1.10.750.20">
    <property type="entry name" value="SOCS box"/>
    <property type="match status" value="1"/>
</dbReference>